<dbReference type="EMBL" id="BPLR01002741">
    <property type="protein sequence ID" value="GIX77333.1"/>
    <property type="molecule type" value="Genomic_DNA"/>
</dbReference>
<evidence type="ECO:0000313" key="9">
    <source>
        <dbReference type="EMBL" id="GIX77333.1"/>
    </source>
</evidence>
<dbReference type="PANTHER" id="PTHR24302">
    <property type="entry name" value="CYTOCHROME P450 FAMILY 3"/>
    <property type="match status" value="1"/>
</dbReference>
<evidence type="ECO:0000256" key="1">
    <source>
        <dbReference type="ARBA" id="ARBA00001971"/>
    </source>
</evidence>
<evidence type="ECO:0000256" key="3">
    <source>
        <dbReference type="ARBA" id="ARBA00022617"/>
    </source>
</evidence>
<dbReference type="Proteomes" id="UP001054945">
    <property type="component" value="Unassembled WGS sequence"/>
</dbReference>
<dbReference type="PRINTS" id="PR00385">
    <property type="entry name" value="P450"/>
</dbReference>
<proteinExistence type="inferred from homology"/>
<dbReference type="GO" id="GO:0020037">
    <property type="term" value="F:heme binding"/>
    <property type="evidence" value="ECO:0007669"/>
    <property type="project" value="InterPro"/>
</dbReference>
<evidence type="ECO:0000256" key="6">
    <source>
        <dbReference type="ARBA" id="ARBA00023004"/>
    </source>
</evidence>
<name>A0AAV4MYI7_CAEEX</name>
<organism evidence="9 10">
    <name type="scientific">Caerostris extrusa</name>
    <name type="common">Bark spider</name>
    <name type="synonym">Caerostris bankana</name>
    <dbReference type="NCBI Taxonomy" id="172846"/>
    <lineage>
        <taxon>Eukaryota</taxon>
        <taxon>Metazoa</taxon>
        <taxon>Ecdysozoa</taxon>
        <taxon>Arthropoda</taxon>
        <taxon>Chelicerata</taxon>
        <taxon>Arachnida</taxon>
        <taxon>Araneae</taxon>
        <taxon>Araneomorphae</taxon>
        <taxon>Entelegynae</taxon>
        <taxon>Araneoidea</taxon>
        <taxon>Araneidae</taxon>
        <taxon>Caerostris</taxon>
    </lineage>
</organism>
<dbReference type="InterPro" id="IPR050705">
    <property type="entry name" value="Cytochrome_P450_3A"/>
</dbReference>
<dbReference type="GO" id="GO:0005506">
    <property type="term" value="F:iron ion binding"/>
    <property type="evidence" value="ECO:0007669"/>
    <property type="project" value="InterPro"/>
</dbReference>
<accession>A0AAV4MYI7</accession>
<keyword evidence="7" id="KW-0503">Monooxygenase</keyword>
<dbReference type="SUPFAM" id="SSF48264">
    <property type="entry name" value="Cytochrome P450"/>
    <property type="match status" value="1"/>
</dbReference>
<dbReference type="AlphaFoldDB" id="A0AAV4MYI7"/>
<dbReference type="GO" id="GO:0008395">
    <property type="term" value="F:steroid hydroxylase activity"/>
    <property type="evidence" value="ECO:0007669"/>
    <property type="project" value="TreeGrafter"/>
</dbReference>
<comment type="similarity">
    <text evidence="2">Belongs to the cytochrome P450 family.</text>
</comment>
<comment type="caution">
    <text evidence="9">The sequence shown here is derived from an EMBL/GenBank/DDBJ whole genome shotgun (WGS) entry which is preliminary data.</text>
</comment>
<keyword evidence="4" id="KW-0479">Metal-binding</keyword>
<dbReference type="PRINTS" id="PR00464">
    <property type="entry name" value="EP450II"/>
</dbReference>
<dbReference type="InterPro" id="IPR001128">
    <property type="entry name" value="Cyt_P450"/>
</dbReference>
<protein>
    <submittedName>
        <fullName evidence="9">Cytochrome P450 3A21</fullName>
    </submittedName>
</protein>
<keyword evidence="3" id="KW-0349">Heme</keyword>
<dbReference type="Pfam" id="PF00067">
    <property type="entry name" value="p450"/>
    <property type="match status" value="1"/>
</dbReference>
<dbReference type="GO" id="GO:0016705">
    <property type="term" value="F:oxidoreductase activity, acting on paired donors, with incorporation or reduction of molecular oxygen"/>
    <property type="evidence" value="ECO:0007669"/>
    <property type="project" value="InterPro"/>
</dbReference>
<comment type="cofactor">
    <cofactor evidence="1">
        <name>heme</name>
        <dbReference type="ChEBI" id="CHEBI:30413"/>
    </cofactor>
</comment>
<keyword evidence="10" id="KW-1185">Reference proteome</keyword>
<dbReference type="InterPro" id="IPR002402">
    <property type="entry name" value="Cyt_P450_E_grp-II"/>
</dbReference>
<gene>
    <name evidence="9" type="primary">CYP3A21</name>
    <name evidence="9" type="ORF">CEXT_646521</name>
</gene>
<evidence type="ECO:0000256" key="2">
    <source>
        <dbReference type="ARBA" id="ARBA00010617"/>
    </source>
</evidence>
<dbReference type="InterPro" id="IPR036396">
    <property type="entry name" value="Cyt_P450_sf"/>
</dbReference>
<evidence type="ECO:0000256" key="7">
    <source>
        <dbReference type="ARBA" id="ARBA00023033"/>
    </source>
</evidence>
<sequence length="453" mass="50476">MALIVIFHHQDVVTPLHEVVEGRYQKLGPIYGHFEGNKALISIADPTLLRDVLEIRTGDKVIDNMLSIIRGEDWKRVRTIITPTFTTGKIKRMLSIFKDCANTLVNNMKANAEQGKPANAKWLYGAFTMDIIASSAFSTKIDSHNDPDNTFVKNARIVFAQSLGFRFFLFLVAPRLMRWLGIGLFAKDATGFFKNTTLQIMEQRKKSGQVRNDFLQFMMDTAKEVAEEQNWEAAEKEKADIASNYNESDAGHQIFKAVTSKSLSMDELVAQCVIFFLAGYDTTASTLSFVTYQLALCQDVQDKLREEVDQAIKENNGVLTYEAVQSLKYLDNVISETLRMYPPAIRMERSAEADYQLGNTGITIPKGMIVTIPVQVHSGREGEEGPLLVPSLRGRTQELRGYEVRPHGNQGLPLIRRRQLEDQEMPTDTGAFGIQHGAAGIASAEGNSGGRGG</sequence>
<keyword evidence="5" id="KW-0560">Oxidoreductase</keyword>
<evidence type="ECO:0000313" key="10">
    <source>
        <dbReference type="Proteomes" id="UP001054945"/>
    </source>
</evidence>
<evidence type="ECO:0000256" key="4">
    <source>
        <dbReference type="ARBA" id="ARBA00022723"/>
    </source>
</evidence>
<dbReference type="PANTHER" id="PTHR24302:SF15">
    <property type="entry name" value="FATTY-ACID PEROXYGENASE"/>
    <property type="match status" value="1"/>
</dbReference>
<keyword evidence="6" id="KW-0408">Iron</keyword>
<evidence type="ECO:0000256" key="5">
    <source>
        <dbReference type="ARBA" id="ARBA00023002"/>
    </source>
</evidence>
<feature type="region of interest" description="Disordered" evidence="8">
    <location>
        <begin position="424"/>
        <end position="453"/>
    </location>
</feature>
<dbReference type="Gene3D" id="1.10.630.10">
    <property type="entry name" value="Cytochrome P450"/>
    <property type="match status" value="1"/>
</dbReference>
<reference evidence="9 10" key="1">
    <citation type="submission" date="2021-06" db="EMBL/GenBank/DDBJ databases">
        <title>Caerostris extrusa draft genome.</title>
        <authorList>
            <person name="Kono N."/>
            <person name="Arakawa K."/>
        </authorList>
    </citation>
    <scope>NUCLEOTIDE SEQUENCE [LARGE SCALE GENOMIC DNA]</scope>
</reference>
<evidence type="ECO:0000256" key="8">
    <source>
        <dbReference type="SAM" id="MobiDB-lite"/>
    </source>
</evidence>